<dbReference type="SMART" id="SM00355">
    <property type="entry name" value="ZnF_C2H2"/>
    <property type="match status" value="5"/>
</dbReference>
<organism evidence="13">
    <name type="scientific">Timema poppense</name>
    <name type="common">Walking stick</name>
    <dbReference type="NCBI Taxonomy" id="170557"/>
    <lineage>
        <taxon>Eukaryota</taxon>
        <taxon>Metazoa</taxon>
        <taxon>Ecdysozoa</taxon>
        <taxon>Arthropoda</taxon>
        <taxon>Hexapoda</taxon>
        <taxon>Insecta</taxon>
        <taxon>Pterygota</taxon>
        <taxon>Neoptera</taxon>
        <taxon>Polyneoptera</taxon>
        <taxon>Phasmatodea</taxon>
        <taxon>Timematodea</taxon>
        <taxon>Timematoidea</taxon>
        <taxon>Timematidae</taxon>
        <taxon>Timema</taxon>
    </lineage>
</organism>
<evidence type="ECO:0000256" key="5">
    <source>
        <dbReference type="ARBA" id="ARBA00022833"/>
    </source>
</evidence>
<dbReference type="PANTHER" id="PTHR24406">
    <property type="entry name" value="TRANSCRIPTIONAL REPRESSOR CTCFL-RELATED"/>
    <property type="match status" value="1"/>
</dbReference>
<name>A0A7R9GSY0_TIMPO</name>
<comment type="subcellular location">
    <subcellularLocation>
        <location evidence="1">Nucleus</location>
    </subcellularLocation>
</comment>
<evidence type="ECO:0000256" key="6">
    <source>
        <dbReference type="ARBA" id="ARBA00023015"/>
    </source>
</evidence>
<dbReference type="Pfam" id="PF00096">
    <property type="entry name" value="zf-C2H2"/>
    <property type="match status" value="3"/>
</dbReference>
<keyword evidence="7" id="KW-0238">DNA-binding</keyword>
<keyword evidence="6" id="KW-0805">Transcription regulation</keyword>
<evidence type="ECO:0000256" key="10">
    <source>
        <dbReference type="PROSITE-ProRule" id="PRU00042"/>
    </source>
</evidence>
<proteinExistence type="predicted"/>
<keyword evidence="8" id="KW-0804">Transcription</keyword>
<evidence type="ECO:0000256" key="3">
    <source>
        <dbReference type="ARBA" id="ARBA00022737"/>
    </source>
</evidence>
<accession>A0A7R9GSY0</accession>
<dbReference type="FunFam" id="3.30.160.60:FF:000646">
    <property type="entry name" value="Myeloid zinc finger 1"/>
    <property type="match status" value="1"/>
</dbReference>
<evidence type="ECO:0000256" key="11">
    <source>
        <dbReference type="SAM" id="MobiDB-lite"/>
    </source>
</evidence>
<dbReference type="Gene3D" id="3.30.160.60">
    <property type="entry name" value="Classic Zinc Finger"/>
    <property type="match status" value="4"/>
</dbReference>
<evidence type="ECO:0000256" key="8">
    <source>
        <dbReference type="ARBA" id="ARBA00023163"/>
    </source>
</evidence>
<dbReference type="AlphaFoldDB" id="A0A7R9GSY0"/>
<feature type="domain" description="C2H2-type" evidence="12">
    <location>
        <begin position="320"/>
        <end position="347"/>
    </location>
</feature>
<evidence type="ECO:0000259" key="12">
    <source>
        <dbReference type="PROSITE" id="PS50157"/>
    </source>
</evidence>
<dbReference type="GO" id="GO:0005634">
    <property type="term" value="C:nucleus"/>
    <property type="evidence" value="ECO:0007669"/>
    <property type="project" value="UniProtKB-SubCell"/>
</dbReference>
<dbReference type="InterPro" id="IPR050888">
    <property type="entry name" value="ZnF_C2H2-type_TF"/>
</dbReference>
<dbReference type="PROSITE" id="PS50157">
    <property type="entry name" value="ZINC_FINGER_C2H2_2"/>
    <property type="match status" value="4"/>
</dbReference>
<dbReference type="EMBL" id="OD000065">
    <property type="protein sequence ID" value="CAD7395557.1"/>
    <property type="molecule type" value="Genomic_DNA"/>
</dbReference>
<dbReference type="GO" id="GO:0008270">
    <property type="term" value="F:zinc ion binding"/>
    <property type="evidence" value="ECO:0007669"/>
    <property type="project" value="UniProtKB-KW"/>
</dbReference>
<keyword evidence="2" id="KW-0479">Metal-binding</keyword>
<keyword evidence="3" id="KW-0677">Repeat</keyword>
<feature type="domain" description="C2H2-type" evidence="12">
    <location>
        <begin position="232"/>
        <end position="259"/>
    </location>
</feature>
<evidence type="ECO:0000256" key="2">
    <source>
        <dbReference type="ARBA" id="ARBA00022723"/>
    </source>
</evidence>
<evidence type="ECO:0000313" key="13">
    <source>
        <dbReference type="EMBL" id="CAD7395557.1"/>
    </source>
</evidence>
<evidence type="ECO:0000256" key="9">
    <source>
        <dbReference type="ARBA" id="ARBA00023242"/>
    </source>
</evidence>
<feature type="domain" description="C2H2-type" evidence="12">
    <location>
        <begin position="175"/>
        <end position="202"/>
    </location>
</feature>
<protein>
    <recommendedName>
        <fullName evidence="12">C2H2-type domain-containing protein</fullName>
    </recommendedName>
</protein>
<dbReference type="InterPro" id="IPR013087">
    <property type="entry name" value="Znf_C2H2_type"/>
</dbReference>
<keyword evidence="4 10" id="KW-0863">Zinc-finger</keyword>
<sequence length="673" mass="76708">MGGVRVDTLSITAPMTSTRQRLRANHYVGLFQWKHCTFLTGPRYCLLLVAVTVVGWHDCLLRIAVNWVRYVNIGTERKGRDPSRSPYLVKELCNAHERDIESCTFTYGLFLYCEGRQHAIQLVREMDGDRMTGLYSWSQSGHGPSDLESLWTSSPYEGNGGRNPGHKYMRGNKDFACSKCGKRYSWKSNLSRHMTVECGKKPNHMLESLTSSNQINSCYLDPLDSPAIRGEYYCPNCGKKYSWKGNLQRHMNKECGKAPELKCPYCPYATTRSDTLTHSSKQNSGSNLIDRVKIEEVLQFDQPTVDPQYSLDSPAIRGEYYCPNCGKKYSWKCSLQRHMNKECGKAPELKCPYCPYATTRSDTLTPDFTFEPSRRHIGGTFKFIFSIAVPQDISLNRTKAHHLTPDVMAPYFIKQSLKDFKDFYFHSLIDCNIESNGSEVIDRVKIEEVHQIAQSTIDPMNSLDISAIRGEYYCPNCGKKYSWKGSLQRHMNKDCGKAPELKCPYCPYATTRSDNLNRHCMTENHITTSYLVERYYCLSKVLSMGPLALSSSSLKPILWGGGWEGERRGVASQPTKVSFSANKNRWIMETVDGASYQIELSPSRLLQTNFSIKRSLTFDADYAQKHGHSKAMYLEVKTKECSARAAFQSQNQVIKRRNESPHSYPSNREEAES</sequence>
<evidence type="ECO:0000256" key="7">
    <source>
        <dbReference type="ARBA" id="ARBA00023125"/>
    </source>
</evidence>
<dbReference type="InterPro" id="IPR036236">
    <property type="entry name" value="Znf_C2H2_sf"/>
</dbReference>
<dbReference type="GO" id="GO:0003677">
    <property type="term" value="F:DNA binding"/>
    <property type="evidence" value="ECO:0007669"/>
    <property type="project" value="UniProtKB-KW"/>
</dbReference>
<keyword evidence="9" id="KW-0539">Nucleus</keyword>
<evidence type="ECO:0000256" key="1">
    <source>
        <dbReference type="ARBA" id="ARBA00004123"/>
    </source>
</evidence>
<feature type="domain" description="C2H2-type" evidence="12">
    <location>
        <begin position="472"/>
        <end position="499"/>
    </location>
</feature>
<gene>
    <name evidence="13" type="ORF">TPSB3V08_LOCUS237</name>
</gene>
<reference evidence="13" key="1">
    <citation type="submission" date="2020-11" db="EMBL/GenBank/DDBJ databases">
        <authorList>
            <person name="Tran Van P."/>
        </authorList>
    </citation>
    <scope>NUCLEOTIDE SEQUENCE</scope>
</reference>
<evidence type="ECO:0000256" key="4">
    <source>
        <dbReference type="ARBA" id="ARBA00022771"/>
    </source>
</evidence>
<dbReference type="SUPFAM" id="SSF57667">
    <property type="entry name" value="beta-beta-alpha zinc fingers"/>
    <property type="match status" value="4"/>
</dbReference>
<keyword evidence="5" id="KW-0862">Zinc</keyword>
<feature type="region of interest" description="Disordered" evidence="11">
    <location>
        <begin position="649"/>
        <end position="673"/>
    </location>
</feature>